<keyword evidence="1" id="KW-0812">Transmembrane</keyword>
<reference evidence="4" key="2">
    <citation type="submission" date="2015-01" db="EMBL/GenBank/DDBJ databases">
        <title>Evolutionary Origins and Diversification of the Mycorrhizal Mutualists.</title>
        <authorList>
            <consortium name="DOE Joint Genome Institute"/>
            <consortium name="Mycorrhizal Genomics Consortium"/>
            <person name="Kohler A."/>
            <person name="Kuo A."/>
            <person name="Nagy L.G."/>
            <person name="Floudas D."/>
            <person name="Copeland A."/>
            <person name="Barry K.W."/>
            <person name="Cichocki N."/>
            <person name="Veneault-Fourrey C."/>
            <person name="LaButti K."/>
            <person name="Lindquist E.A."/>
            <person name="Lipzen A."/>
            <person name="Lundell T."/>
            <person name="Morin E."/>
            <person name="Murat C."/>
            <person name="Riley R."/>
            <person name="Ohm R."/>
            <person name="Sun H."/>
            <person name="Tunlid A."/>
            <person name="Henrissat B."/>
            <person name="Grigoriev I.V."/>
            <person name="Hibbett D.S."/>
            <person name="Martin F."/>
        </authorList>
    </citation>
    <scope>NUCLEOTIDE SEQUENCE [LARGE SCALE GENOMIC DNA]</scope>
    <source>
        <strain evidence="4">Marx 270</strain>
    </source>
</reference>
<dbReference type="InterPro" id="IPR045340">
    <property type="entry name" value="DUF6533"/>
</dbReference>
<feature type="domain" description="DUF6533" evidence="2">
    <location>
        <begin position="23"/>
        <end position="83"/>
    </location>
</feature>
<dbReference type="AlphaFoldDB" id="A0A0C3JJY8"/>
<gene>
    <name evidence="3" type="ORF">M404DRAFT_266030</name>
</gene>
<protein>
    <recommendedName>
        <fullName evidence="2">DUF6533 domain-containing protein</fullName>
    </recommendedName>
</protein>
<keyword evidence="1" id="KW-1133">Transmembrane helix</keyword>
<dbReference type="HOGENOM" id="CLU_1787594_0_0_1"/>
<feature type="transmembrane region" description="Helical" evidence="1">
    <location>
        <begin position="101"/>
        <end position="124"/>
    </location>
</feature>
<dbReference type="OrthoDB" id="2668493at2759"/>
<dbReference type="Proteomes" id="UP000054217">
    <property type="component" value="Unassembled WGS sequence"/>
</dbReference>
<reference evidence="3 4" key="1">
    <citation type="submission" date="2014-04" db="EMBL/GenBank/DDBJ databases">
        <authorList>
            <consortium name="DOE Joint Genome Institute"/>
            <person name="Kuo A."/>
            <person name="Kohler A."/>
            <person name="Costa M.D."/>
            <person name="Nagy L.G."/>
            <person name="Floudas D."/>
            <person name="Copeland A."/>
            <person name="Barry K.W."/>
            <person name="Cichocki N."/>
            <person name="Veneault-Fourrey C."/>
            <person name="LaButti K."/>
            <person name="Lindquist E.A."/>
            <person name="Lipzen A."/>
            <person name="Lundell T."/>
            <person name="Morin E."/>
            <person name="Murat C."/>
            <person name="Sun H."/>
            <person name="Tunlid A."/>
            <person name="Henrissat B."/>
            <person name="Grigoriev I.V."/>
            <person name="Hibbett D.S."/>
            <person name="Martin F."/>
            <person name="Nordberg H.P."/>
            <person name="Cantor M.N."/>
            <person name="Hua S.X."/>
        </authorList>
    </citation>
    <scope>NUCLEOTIDE SEQUENCE [LARGE SCALE GENOMIC DNA]</scope>
    <source>
        <strain evidence="3 4">Marx 270</strain>
    </source>
</reference>
<evidence type="ECO:0000313" key="3">
    <source>
        <dbReference type="EMBL" id="KIO09443.1"/>
    </source>
</evidence>
<keyword evidence="4" id="KW-1185">Reference proteome</keyword>
<evidence type="ECO:0000313" key="4">
    <source>
        <dbReference type="Proteomes" id="UP000054217"/>
    </source>
</evidence>
<dbReference type="InParanoid" id="A0A0C3JJY8"/>
<sequence>MSTVEAELQVLYDNLQQIRLLNYVTISCVAFLVYDILTNLDREIPLIWLYYHNAKEEHLSWRGRARRMLVQTLFIFGRYYAPLYLVGFFAVTRASLYLCKVYYYIFALGGEVLYSTLVNVILVIRLNAPRKFRPSVPSIPRHVDS</sequence>
<feature type="transmembrane region" description="Helical" evidence="1">
    <location>
        <begin position="68"/>
        <end position="89"/>
    </location>
</feature>
<organism evidence="3 4">
    <name type="scientific">Pisolithus tinctorius Marx 270</name>
    <dbReference type="NCBI Taxonomy" id="870435"/>
    <lineage>
        <taxon>Eukaryota</taxon>
        <taxon>Fungi</taxon>
        <taxon>Dikarya</taxon>
        <taxon>Basidiomycota</taxon>
        <taxon>Agaricomycotina</taxon>
        <taxon>Agaricomycetes</taxon>
        <taxon>Agaricomycetidae</taxon>
        <taxon>Boletales</taxon>
        <taxon>Sclerodermatineae</taxon>
        <taxon>Pisolithaceae</taxon>
        <taxon>Pisolithus</taxon>
    </lineage>
</organism>
<evidence type="ECO:0000259" key="2">
    <source>
        <dbReference type="Pfam" id="PF20151"/>
    </source>
</evidence>
<proteinExistence type="predicted"/>
<keyword evidence="1" id="KW-0472">Membrane</keyword>
<name>A0A0C3JJY8_PISTI</name>
<accession>A0A0C3JJY8</accession>
<dbReference type="Pfam" id="PF20151">
    <property type="entry name" value="DUF6533"/>
    <property type="match status" value="1"/>
</dbReference>
<dbReference type="EMBL" id="KN831954">
    <property type="protein sequence ID" value="KIO09443.1"/>
    <property type="molecule type" value="Genomic_DNA"/>
</dbReference>
<feature type="transmembrane region" description="Helical" evidence="1">
    <location>
        <begin position="20"/>
        <end position="37"/>
    </location>
</feature>
<evidence type="ECO:0000256" key="1">
    <source>
        <dbReference type="SAM" id="Phobius"/>
    </source>
</evidence>